<protein>
    <recommendedName>
        <fullName evidence="5 6">Dephospho-CoA kinase</fullName>
        <ecNumber evidence="5 6">2.7.1.24</ecNumber>
    </recommendedName>
    <alternativeName>
        <fullName evidence="5">Dephosphocoenzyme A kinase</fullName>
    </alternativeName>
</protein>
<dbReference type="PANTHER" id="PTHR10695:SF46">
    <property type="entry name" value="BIFUNCTIONAL COENZYME A SYNTHASE-RELATED"/>
    <property type="match status" value="1"/>
</dbReference>
<sequence length="197" mass="21759">MGLKVGITGGIGAGKSLVCRIFSVLGIPIYDADREAKVIMSEDREVGNALKAAFGDAVFDQYGKLDRAYLSEVVFSDEKKLKQLNSIVHPAVIKAGDDWASAQMSAYSLKEAALLFESGSYKKLDFTILVTAQESIRINRVMKRDGVTEDQVRARMSKQWSDDQKLPLADAIIINDGEQSLIEQVMAIHHRLTHSNE</sequence>
<evidence type="ECO:0000313" key="8">
    <source>
        <dbReference type="Proteomes" id="UP001597393"/>
    </source>
</evidence>
<evidence type="ECO:0000256" key="1">
    <source>
        <dbReference type="ARBA" id="ARBA00009018"/>
    </source>
</evidence>
<evidence type="ECO:0000313" key="7">
    <source>
        <dbReference type="EMBL" id="MFD2598936.1"/>
    </source>
</evidence>
<comment type="similarity">
    <text evidence="1 5">Belongs to the CoaE family.</text>
</comment>
<reference evidence="8" key="1">
    <citation type="journal article" date="2019" name="Int. J. Syst. Evol. Microbiol.">
        <title>The Global Catalogue of Microorganisms (GCM) 10K type strain sequencing project: providing services to taxonomists for standard genome sequencing and annotation.</title>
        <authorList>
            <consortium name="The Broad Institute Genomics Platform"/>
            <consortium name="The Broad Institute Genome Sequencing Center for Infectious Disease"/>
            <person name="Wu L."/>
            <person name="Ma J."/>
        </authorList>
    </citation>
    <scope>NUCLEOTIDE SEQUENCE [LARGE SCALE GENOMIC DNA]</scope>
    <source>
        <strain evidence="8">KCTC 42248</strain>
    </source>
</reference>
<dbReference type="RefSeq" id="WP_380869063.1">
    <property type="nucleotide sequence ID" value="NZ_JBHUMA010000006.1"/>
</dbReference>
<feature type="binding site" evidence="5">
    <location>
        <begin position="12"/>
        <end position="17"/>
    </location>
    <ligand>
        <name>ATP</name>
        <dbReference type="ChEBI" id="CHEBI:30616"/>
    </ligand>
</feature>
<evidence type="ECO:0000256" key="4">
    <source>
        <dbReference type="ARBA" id="ARBA00022993"/>
    </source>
</evidence>
<comment type="catalytic activity">
    <reaction evidence="5">
        <text>3'-dephospho-CoA + ATP = ADP + CoA + H(+)</text>
        <dbReference type="Rhea" id="RHEA:18245"/>
        <dbReference type="ChEBI" id="CHEBI:15378"/>
        <dbReference type="ChEBI" id="CHEBI:30616"/>
        <dbReference type="ChEBI" id="CHEBI:57287"/>
        <dbReference type="ChEBI" id="CHEBI:57328"/>
        <dbReference type="ChEBI" id="CHEBI:456216"/>
        <dbReference type="EC" id="2.7.1.24"/>
    </reaction>
</comment>
<dbReference type="PROSITE" id="PS51219">
    <property type="entry name" value="DPCK"/>
    <property type="match status" value="1"/>
</dbReference>
<dbReference type="Pfam" id="PF01121">
    <property type="entry name" value="CoaE"/>
    <property type="match status" value="1"/>
</dbReference>
<dbReference type="PANTHER" id="PTHR10695">
    <property type="entry name" value="DEPHOSPHO-COA KINASE-RELATED"/>
    <property type="match status" value="1"/>
</dbReference>
<dbReference type="EC" id="2.7.1.24" evidence="5 6"/>
<evidence type="ECO:0000256" key="6">
    <source>
        <dbReference type="NCBIfam" id="TIGR00152"/>
    </source>
</evidence>
<proteinExistence type="inferred from homology"/>
<dbReference type="InterPro" id="IPR001977">
    <property type="entry name" value="Depp_CoAkinase"/>
</dbReference>
<keyword evidence="3 5" id="KW-0067">ATP-binding</keyword>
<keyword evidence="5" id="KW-0963">Cytoplasm</keyword>
<gene>
    <name evidence="5 7" type="primary">coaE</name>
    <name evidence="7" type="ORF">ACFSQ3_08225</name>
</gene>
<keyword evidence="5 7" id="KW-0418">Kinase</keyword>
<dbReference type="HAMAP" id="MF_00376">
    <property type="entry name" value="Dephospho_CoA_kinase"/>
    <property type="match status" value="1"/>
</dbReference>
<keyword evidence="5 7" id="KW-0808">Transferase</keyword>
<comment type="subcellular location">
    <subcellularLocation>
        <location evidence="5">Cytoplasm</location>
    </subcellularLocation>
</comment>
<dbReference type="InterPro" id="IPR027417">
    <property type="entry name" value="P-loop_NTPase"/>
</dbReference>
<evidence type="ECO:0000256" key="3">
    <source>
        <dbReference type="ARBA" id="ARBA00022840"/>
    </source>
</evidence>
<keyword evidence="8" id="KW-1185">Reference proteome</keyword>
<dbReference type="GO" id="GO:0004140">
    <property type="term" value="F:dephospho-CoA kinase activity"/>
    <property type="evidence" value="ECO:0007669"/>
    <property type="project" value="UniProtKB-EC"/>
</dbReference>
<organism evidence="7 8">
    <name type="scientific">Sphingobacterium corticis</name>
    <dbReference type="NCBI Taxonomy" id="1812823"/>
    <lineage>
        <taxon>Bacteria</taxon>
        <taxon>Pseudomonadati</taxon>
        <taxon>Bacteroidota</taxon>
        <taxon>Sphingobacteriia</taxon>
        <taxon>Sphingobacteriales</taxon>
        <taxon>Sphingobacteriaceae</taxon>
        <taxon>Sphingobacterium</taxon>
    </lineage>
</organism>
<dbReference type="CDD" id="cd02022">
    <property type="entry name" value="DPCK"/>
    <property type="match status" value="1"/>
</dbReference>
<evidence type="ECO:0000256" key="2">
    <source>
        <dbReference type="ARBA" id="ARBA00022741"/>
    </source>
</evidence>
<keyword evidence="4 5" id="KW-0173">Coenzyme A biosynthesis</keyword>
<accession>A0ABW5NIK0</accession>
<dbReference type="Proteomes" id="UP001597393">
    <property type="component" value="Unassembled WGS sequence"/>
</dbReference>
<dbReference type="EMBL" id="JBHUMA010000006">
    <property type="protein sequence ID" value="MFD2598936.1"/>
    <property type="molecule type" value="Genomic_DNA"/>
</dbReference>
<comment type="pathway">
    <text evidence="5">Cofactor biosynthesis; coenzyme A biosynthesis; CoA from (R)-pantothenate: step 5/5.</text>
</comment>
<dbReference type="Gene3D" id="3.40.50.300">
    <property type="entry name" value="P-loop containing nucleotide triphosphate hydrolases"/>
    <property type="match status" value="1"/>
</dbReference>
<dbReference type="SUPFAM" id="SSF52540">
    <property type="entry name" value="P-loop containing nucleoside triphosphate hydrolases"/>
    <property type="match status" value="1"/>
</dbReference>
<comment type="caution">
    <text evidence="7">The sequence shown here is derived from an EMBL/GenBank/DDBJ whole genome shotgun (WGS) entry which is preliminary data.</text>
</comment>
<name>A0ABW5NIK0_9SPHI</name>
<comment type="function">
    <text evidence="5">Catalyzes the phosphorylation of the 3'-hydroxyl group of dephosphocoenzyme A to form coenzyme A.</text>
</comment>
<evidence type="ECO:0000256" key="5">
    <source>
        <dbReference type="HAMAP-Rule" id="MF_00376"/>
    </source>
</evidence>
<keyword evidence="2 5" id="KW-0547">Nucleotide-binding</keyword>
<dbReference type="NCBIfam" id="TIGR00152">
    <property type="entry name" value="dephospho-CoA kinase"/>
    <property type="match status" value="1"/>
</dbReference>